<evidence type="ECO:0000313" key="1">
    <source>
        <dbReference type="EMBL" id="KNF70227.1"/>
    </source>
</evidence>
<accession>A0A0B0VSR2</accession>
<dbReference type="EMBL" id="LGZN01000022">
    <property type="protein sequence ID" value="KNF70227.1"/>
    <property type="molecule type" value="Genomic_DNA"/>
</dbReference>
<organism evidence="1 2">
    <name type="scientific">Escherichia coli</name>
    <dbReference type="NCBI Taxonomy" id="562"/>
    <lineage>
        <taxon>Bacteria</taxon>
        <taxon>Pseudomonadati</taxon>
        <taxon>Pseudomonadota</taxon>
        <taxon>Gammaproteobacteria</taxon>
        <taxon>Enterobacterales</taxon>
        <taxon>Enterobacteriaceae</taxon>
        <taxon>Escherichia</taxon>
    </lineage>
</organism>
<gene>
    <name evidence="1" type="ORF">WR15_09435</name>
</gene>
<reference evidence="1 2" key="1">
    <citation type="submission" date="2015-07" db="EMBL/GenBank/DDBJ databases">
        <title>Genome sequences of 64 non-O157:H7 Shiga toxin-producing Escherichia coli strains.</title>
        <authorList>
            <person name="Gonzalez-Escalona N."/>
            <person name="Toro M."/>
            <person name="Timme R."/>
            <person name="Payne J."/>
        </authorList>
    </citation>
    <scope>NUCLEOTIDE SEQUENCE [LARGE SCALE GENOMIC DNA]</scope>
    <source>
        <strain evidence="1 2">CFSAN026843</strain>
    </source>
</reference>
<dbReference type="RefSeq" id="WP_047088830.1">
    <property type="nucleotide sequence ID" value="NZ_CP013662.1"/>
</dbReference>
<dbReference type="PATRIC" id="fig|562.7396.peg.1776"/>
<name>A0A0B0VSR2_ECOLX</name>
<comment type="caution">
    <text evidence="1">The sequence shown here is derived from an EMBL/GenBank/DDBJ whole genome shotgun (WGS) entry which is preliminary data.</text>
</comment>
<evidence type="ECO:0008006" key="3">
    <source>
        <dbReference type="Google" id="ProtNLM"/>
    </source>
</evidence>
<sequence length="77" mass="9078">MRDIYLETIDRASLALSHSENMMEILRMCLESFGDNERNAKKTRIITSLITLLEPVIMELQEIDQLHDRYKEQHTGE</sequence>
<dbReference type="AlphaFoldDB" id="A0A0B0VSR2"/>
<protein>
    <recommendedName>
        <fullName evidence="3">Prophage protein</fullName>
    </recommendedName>
</protein>
<proteinExistence type="predicted"/>
<dbReference type="Proteomes" id="UP000037564">
    <property type="component" value="Unassembled WGS sequence"/>
</dbReference>
<evidence type="ECO:0000313" key="2">
    <source>
        <dbReference type="Proteomes" id="UP000037564"/>
    </source>
</evidence>